<dbReference type="InterPro" id="IPR006694">
    <property type="entry name" value="Fatty_acid_hydroxylase"/>
</dbReference>
<reference evidence="8" key="1">
    <citation type="submission" date="2025-08" db="UniProtKB">
        <authorList>
            <consortium name="RefSeq"/>
        </authorList>
    </citation>
    <scope>IDENTIFICATION</scope>
</reference>
<keyword evidence="4 5" id="KW-0472">Membrane</keyword>
<evidence type="ECO:0000313" key="7">
    <source>
        <dbReference type="Proteomes" id="UP000504632"/>
    </source>
</evidence>
<keyword evidence="3 5" id="KW-1133">Transmembrane helix</keyword>
<proteinExistence type="predicted"/>
<accession>A0A6J2WTT9</accession>
<dbReference type="AlphaFoldDB" id="A0A6J2WTT9"/>
<feature type="transmembrane region" description="Helical" evidence="5">
    <location>
        <begin position="12"/>
        <end position="39"/>
    </location>
</feature>
<feature type="transmembrane region" description="Helical" evidence="5">
    <location>
        <begin position="100"/>
        <end position="121"/>
    </location>
</feature>
<keyword evidence="2 5" id="KW-0812">Transmembrane</keyword>
<evidence type="ECO:0000256" key="2">
    <source>
        <dbReference type="ARBA" id="ARBA00022692"/>
    </source>
</evidence>
<evidence type="ECO:0000313" key="8">
    <source>
        <dbReference type="RefSeq" id="XP_030647669.1"/>
    </source>
</evidence>
<dbReference type="OrthoDB" id="1658724at2759"/>
<sequence>MNLTFVSLDEFLIPLWTVSLSLLVHLIFSLLFLVLDLFGSNFSCISQYRMPGEVVTFHRWMNCLGRIFRRYIFGVLPLMMLLHRVRNVSIPYDAPSLARALWEVFLCLLMFDTLFFWWHYCMHRFPWLYRQVHRAHHLHRDTFALAAQDLSISELMSLQLLAILSAWWVNCHPLSEILFHLLNLWLAVEDHCGYDFPWALHNILPCFGGAPFHQAHHRYSKGNYAPYFKHWDWICGTTTTKTNAHRKER</sequence>
<feature type="transmembrane region" description="Helical" evidence="5">
    <location>
        <begin position="67"/>
        <end position="85"/>
    </location>
</feature>
<evidence type="ECO:0000256" key="4">
    <source>
        <dbReference type="ARBA" id="ARBA00023136"/>
    </source>
</evidence>
<evidence type="ECO:0000256" key="3">
    <source>
        <dbReference type="ARBA" id="ARBA00022989"/>
    </source>
</evidence>
<protein>
    <submittedName>
        <fullName evidence="8">Cholesterol 25-hydroxylase-like protein</fullName>
    </submittedName>
</protein>
<gene>
    <name evidence="8" type="primary">ch25hl3</name>
</gene>
<dbReference type="GO" id="GO:0005506">
    <property type="term" value="F:iron ion binding"/>
    <property type="evidence" value="ECO:0007669"/>
    <property type="project" value="InterPro"/>
</dbReference>
<evidence type="ECO:0000256" key="1">
    <source>
        <dbReference type="ARBA" id="ARBA00004370"/>
    </source>
</evidence>
<dbReference type="CTD" id="100005337"/>
<dbReference type="Proteomes" id="UP000504632">
    <property type="component" value="Chromosome 14"/>
</dbReference>
<dbReference type="InParanoid" id="A0A6J2WTT9"/>
<keyword evidence="7" id="KW-1185">Reference proteome</keyword>
<dbReference type="GeneID" id="115827909"/>
<comment type="subcellular location">
    <subcellularLocation>
        <location evidence="1">Membrane</location>
    </subcellularLocation>
</comment>
<dbReference type="Pfam" id="PF04116">
    <property type="entry name" value="FA_hydroxylase"/>
    <property type="match status" value="1"/>
</dbReference>
<dbReference type="RefSeq" id="XP_030647669.1">
    <property type="nucleotide sequence ID" value="XM_030791809.1"/>
</dbReference>
<name>A0A6J2WTT9_CHACN</name>
<organism evidence="7 8">
    <name type="scientific">Chanos chanos</name>
    <name type="common">Milkfish</name>
    <name type="synonym">Mugil chanos</name>
    <dbReference type="NCBI Taxonomy" id="29144"/>
    <lineage>
        <taxon>Eukaryota</taxon>
        <taxon>Metazoa</taxon>
        <taxon>Chordata</taxon>
        <taxon>Craniata</taxon>
        <taxon>Vertebrata</taxon>
        <taxon>Euteleostomi</taxon>
        <taxon>Actinopterygii</taxon>
        <taxon>Neopterygii</taxon>
        <taxon>Teleostei</taxon>
        <taxon>Ostariophysi</taxon>
        <taxon>Gonorynchiformes</taxon>
        <taxon>Chanidae</taxon>
        <taxon>Chanos</taxon>
    </lineage>
</organism>
<dbReference type="GO" id="GO:0008610">
    <property type="term" value="P:lipid biosynthetic process"/>
    <property type="evidence" value="ECO:0007669"/>
    <property type="project" value="InterPro"/>
</dbReference>
<evidence type="ECO:0000256" key="5">
    <source>
        <dbReference type="SAM" id="Phobius"/>
    </source>
</evidence>
<evidence type="ECO:0000259" key="6">
    <source>
        <dbReference type="Pfam" id="PF04116"/>
    </source>
</evidence>
<dbReference type="InterPro" id="IPR050307">
    <property type="entry name" value="Sterol_Desaturase_Related"/>
</dbReference>
<dbReference type="PANTHER" id="PTHR11863">
    <property type="entry name" value="STEROL DESATURASE"/>
    <property type="match status" value="1"/>
</dbReference>
<dbReference type="GO" id="GO:0016020">
    <property type="term" value="C:membrane"/>
    <property type="evidence" value="ECO:0007669"/>
    <property type="project" value="UniProtKB-SubCell"/>
</dbReference>
<dbReference type="GO" id="GO:0016491">
    <property type="term" value="F:oxidoreductase activity"/>
    <property type="evidence" value="ECO:0007669"/>
    <property type="project" value="InterPro"/>
</dbReference>
<feature type="domain" description="Fatty acid hydroxylase" evidence="6">
    <location>
        <begin position="105"/>
        <end position="237"/>
    </location>
</feature>
<dbReference type="FunCoup" id="A0A6J2WTT9">
    <property type="interactions" value="3"/>
</dbReference>